<accession>W7D2B5</accession>
<proteinExistence type="predicted"/>
<gene>
    <name evidence="2" type="ORF">MCOL2_20768</name>
</gene>
<evidence type="ECO:0000313" key="2">
    <source>
        <dbReference type="EMBL" id="EUJ43090.1"/>
    </source>
</evidence>
<sequence>MFLIGLLLHIFLSLRNIFVIKLSQKISETAQNEQGNRPYTRYTKQVSQGESKVPFWTHMFFKERYQKKRKRSMNMKTKKKENMKKKRGVA</sequence>
<name>W7D2B5_9LIST</name>
<dbReference type="EMBL" id="AODM01000102">
    <property type="protein sequence ID" value="EUJ43090.1"/>
    <property type="molecule type" value="Genomic_DNA"/>
</dbReference>
<evidence type="ECO:0000313" key="3">
    <source>
        <dbReference type="Proteomes" id="UP000019241"/>
    </source>
</evidence>
<dbReference type="Proteomes" id="UP000019241">
    <property type="component" value="Unassembled WGS sequence"/>
</dbReference>
<comment type="caution">
    <text evidence="2">The sequence shown here is derived from an EMBL/GenBank/DDBJ whole genome shotgun (WGS) entry which is preliminary data.</text>
</comment>
<reference evidence="2 3" key="1">
    <citation type="submission" date="2012-12" db="EMBL/GenBank/DDBJ databases">
        <title>Novel taxa of Listeriaceae from agricultural environments in the United States.</title>
        <authorList>
            <person name="den Bakker H.C."/>
            <person name="Allred A."/>
            <person name="Warchocki S."/>
            <person name="Wright E.M."/>
            <person name="Burrell A."/>
            <person name="Nightingale K.K."/>
            <person name="Kephart D."/>
            <person name="Wiedmann M."/>
        </authorList>
    </citation>
    <scope>NUCLEOTIDE SEQUENCE [LARGE SCALE GENOMIC DNA]</scope>
    <source>
        <strain evidence="2 3">FSL S10-1203</strain>
    </source>
</reference>
<feature type="non-terminal residue" evidence="2">
    <location>
        <position position="90"/>
    </location>
</feature>
<dbReference type="AlphaFoldDB" id="W7D2B5"/>
<organism evidence="2 3">
    <name type="scientific">Listeria fleischmannii FSL S10-1203</name>
    <dbReference type="NCBI Taxonomy" id="1265822"/>
    <lineage>
        <taxon>Bacteria</taxon>
        <taxon>Bacillati</taxon>
        <taxon>Bacillota</taxon>
        <taxon>Bacilli</taxon>
        <taxon>Bacillales</taxon>
        <taxon>Listeriaceae</taxon>
        <taxon>Listeria</taxon>
    </lineage>
</organism>
<protein>
    <submittedName>
        <fullName evidence="2">Uncharacterized protein</fullName>
    </submittedName>
</protein>
<feature type="region of interest" description="Disordered" evidence="1">
    <location>
        <begin position="67"/>
        <end position="90"/>
    </location>
</feature>
<evidence type="ECO:0000256" key="1">
    <source>
        <dbReference type="SAM" id="MobiDB-lite"/>
    </source>
</evidence>